<comment type="caution">
    <text evidence="1">The sequence shown here is derived from an EMBL/GenBank/DDBJ whole genome shotgun (WGS) entry which is preliminary data.</text>
</comment>
<evidence type="ECO:0000313" key="1">
    <source>
        <dbReference type="EMBL" id="MPM84039.1"/>
    </source>
</evidence>
<name>A0A645D4B0_9ZZZZ</name>
<sequence>MLGQRVLCVVANHGEICLCTVLCLNKIIIEHGKRAFSVIVIRVDGGKGFVDIVFAAE</sequence>
<dbReference type="AlphaFoldDB" id="A0A645D4B0"/>
<reference evidence="1" key="1">
    <citation type="submission" date="2019-08" db="EMBL/GenBank/DDBJ databases">
        <authorList>
            <person name="Kucharzyk K."/>
            <person name="Murdoch R.W."/>
            <person name="Higgins S."/>
            <person name="Loffler F."/>
        </authorList>
    </citation>
    <scope>NUCLEOTIDE SEQUENCE</scope>
</reference>
<accession>A0A645D4B0</accession>
<proteinExistence type="predicted"/>
<gene>
    <name evidence="1" type="ORF">SDC9_131110</name>
</gene>
<organism evidence="1">
    <name type="scientific">bioreactor metagenome</name>
    <dbReference type="NCBI Taxonomy" id="1076179"/>
    <lineage>
        <taxon>unclassified sequences</taxon>
        <taxon>metagenomes</taxon>
        <taxon>ecological metagenomes</taxon>
    </lineage>
</organism>
<protein>
    <submittedName>
        <fullName evidence="1">Uncharacterized protein</fullName>
    </submittedName>
</protein>
<dbReference type="EMBL" id="VSSQ01032692">
    <property type="protein sequence ID" value="MPM84039.1"/>
    <property type="molecule type" value="Genomic_DNA"/>
</dbReference>